<comment type="cofactor">
    <cofactor evidence="7">
        <name>Mg(2+)</name>
        <dbReference type="ChEBI" id="CHEBI:18420"/>
    </cofactor>
    <cofactor evidence="7">
        <name>Mn(2+)</name>
        <dbReference type="ChEBI" id="CHEBI:29035"/>
    </cofactor>
</comment>
<dbReference type="PANTHER" id="PTHR42916">
    <property type="entry name" value="2-SUCCINYL-5-ENOLPYRUVYL-6-HYDROXY-3-CYCLOHEXENE-1-CARBOXYLATE SYNTHASE"/>
    <property type="match status" value="1"/>
</dbReference>
<evidence type="ECO:0000256" key="4">
    <source>
        <dbReference type="ARBA" id="ARBA00022842"/>
    </source>
</evidence>
<gene>
    <name evidence="7" type="primary">menD</name>
    <name evidence="11" type="ORF">SAMN05421677_13520</name>
</gene>
<dbReference type="InterPro" id="IPR029061">
    <property type="entry name" value="THDP-binding"/>
</dbReference>
<dbReference type="CDD" id="cd02009">
    <property type="entry name" value="TPP_SHCHC_synthase"/>
    <property type="match status" value="1"/>
</dbReference>
<dbReference type="InterPro" id="IPR012001">
    <property type="entry name" value="Thiamin_PyroP_enz_TPP-bd_dom"/>
</dbReference>
<dbReference type="PANTHER" id="PTHR42916:SF1">
    <property type="entry name" value="PROTEIN PHYLLO, CHLOROPLASTIC"/>
    <property type="match status" value="1"/>
</dbReference>
<evidence type="ECO:0000256" key="3">
    <source>
        <dbReference type="ARBA" id="ARBA00022723"/>
    </source>
</evidence>
<evidence type="ECO:0000256" key="1">
    <source>
        <dbReference type="ARBA" id="ARBA00022428"/>
    </source>
</evidence>
<comment type="similarity">
    <text evidence="7">Belongs to the TPP enzyme family. MenD subfamily.</text>
</comment>
<protein>
    <recommendedName>
        <fullName evidence="7">2-succinyl-5-enolpyruvyl-6-hydroxy-3-cyclohexene-1-carboxylate synthase</fullName>
        <shortName evidence="7">SEPHCHC synthase</shortName>
        <ecNumber evidence="7">2.2.1.9</ecNumber>
    </recommendedName>
    <alternativeName>
        <fullName evidence="7">Menaquinone biosynthesis protein MenD</fullName>
    </alternativeName>
</protein>
<comment type="pathway">
    <text evidence="7">Quinol/quinone metabolism; menaquinone biosynthesis.</text>
</comment>
<evidence type="ECO:0000256" key="7">
    <source>
        <dbReference type="HAMAP-Rule" id="MF_01659"/>
    </source>
</evidence>
<dbReference type="CDD" id="cd07037">
    <property type="entry name" value="TPP_PYR_MenD"/>
    <property type="match status" value="1"/>
</dbReference>
<evidence type="ECO:0000259" key="9">
    <source>
        <dbReference type="Pfam" id="PF02776"/>
    </source>
</evidence>
<evidence type="ECO:0000256" key="6">
    <source>
        <dbReference type="ARBA" id="ARBA00023211"/>
    </source>
</evidence>
<comment type="cofactor">
    <cofactor evidence="7">
        <name>thiamine diphosphate</name>
        <dbReference type="ChEBI" id="CHEBI:58937"/>
    </cofactor>
    <text evidence="7">Binds 1 thiamine pyrophosphate per subunit.</text>
</comment>
<dbReference type="RefSeq" id="WP_089654880.1">
    <property type="nucleotide sequence ID" value="NZ_FNIZ01000035.1"/>
</dbReference>
<dbReference type="InterPro" id="IPR011766">
    <property type="entry name" value="TPP_enzyme_TPP-bd"/>
</dbReference>
<keyword evidence="12" id="KW-1185">Reference proteome</keyword>
<evidence type="ECO:0000256" key="5">
    <source>
        <dbReference type="ARBA" id="ARBA00023052"/>
    </source>
</evidence>
<evidence type="ECO:0000259" key="8">
    <source>
        <dbReference type="Pfam" id="PF02775"/>
    </source>
</evidence>
<proteinExistence type="inferred from homology"/>
<dbReference type="GO" id="GO:0070204">
    <property type="term" value="F:2-succinyl-5-enolpyruvyl-6-hydroxy-3-cyclohexene-1-carboxylic-acid synthase activity"/>
    <property type="evidence" value="ECO:0007669"/>
    <property type="project" value="UniProtKB-UniRule"/>
</dbReference>
<dbReference type="Pfam" id="PF02775">
    <property type="entry name" value="TPP_enzyme_C"/>
    <property type="match status" value="1"/>
</dbReference>
<dbReference type="PIRSF" id="PIRSF004983">
    <property type="entry name" value="MenD"/>
    <property type="match status" value="1"/>
</dbReference>
<dbReference type="GO" id="GO:0000287">
    <property type="term" value="F:magnesium ion binding"/>
    <property type="evidence" value="ECO:0007669"/>
    <property type="project" value="UniProtKB-UniRule"/>
</dbReference>
<dbReference type="UniPathway" id="UPA00079"/>
<feature type="domain" description="Thiamine pyrophosphate enzyme N-terminal TPP-binding" evidence="9">
    <location>
        <begin position="11"/>
        <end position="125"/>
    </location>
</feature>
<evidence type="ECO:0000313" key="11">
    <source>
        <dbReference type="EMBL" id="SDP77546.1"/>
    </source>
</evidence>
<keyword evidence="2 7" id="KW-0808">Transferase</keyword>
<reference evidence="12" key="1">
    <citation type="submission" date="2016-10" db="EMBL/GenBank/DDBJ databases">
        <authorList>
            <person name="Varghese N."/>
            <person name="Submissions S."/>
        </authorList>
    </citation>
    <scope>NUCLEOTIDE SEQUENCE [LARGE SCALE GENOMIC DNA]</scope>
    <source>
        <strain evidence="12">CGMCC 1.3703</strain>
    </source>
</reference>
<keyword evidence="1 7" id="KW-0474">Menaquinone biosynthesis</keyword>
<comment type="subunit">
    <text evidence="7">Homodimer.</text>
</comment>
<accession>A0A1H0VHH9</accession>
<dbReference type="EMBL" id="FNIZ01000035">
    <property type="protein sequence ID" value="SDP77546.1"/>
    <property type="molecule type" value="Genomic_DNA"/>
</dbReference>
<dbReference type="InterPro" id="IPR029035">
    <property type="entry name" value="DHS-like_NAD/FAD-binding_dom"/>
</dbReference>
<comment type="function">
    <text evidence="7">Catalyzes the thiamine diphosphate-dependent decarboxylation of 2-oxoglutarate and the subsequent addition of the resulting succinic semialdehyde-thiamine pyrophosphate anion to isochorismate to yield 2-succinyl-5-enolpyruvyl-6-hydroxy-3-cyclohexene-1-carboxylate (SEPHCHC).</text>
</comment>
<dbReference type="InterPro" id="IPR032264">
    <property type="entry name" value="MenD_middle"/>
</dbReference>
<evidence type="ECO:0000259" key="10">
    <source>
        <dbReference type="Pfam" id="PF16582"/>
    </source>
</evidence>
<dbReference type="Gene3D" id="3.40.50.1220">
    <property type="entry name" value="TPP-binding domain"/>
    <property type="match status" value="1"/>
</dbReference>
<dbReference type="SUPFAM" id="SSF52467">
    <property type="entry name" value="DHS-like NAD/FAD-binding domain"/>
    <property type="match status" value="1"/>
</dbReference>
<dbReference type="HAMAP" id="MF_01659">
    <property type="entry name" value="MenD"/>
    <property type="match status" value="1"/>
</dbReference>
<dbReference type="Pfam" id="PF16582">
    <property type="entry name" value="TPP_enzyme_M_2"/>
    <property type="match status" value="1"/>
</dbReference>
<dbReference type="Proteomes" id="UP000198860">
    <property type="component" value="Unassembled WGS sequence"/>
</dbReference>
<dbReference type="UniPathway" id="UPA01057">
    <property type="reaction ID" value="UER00164"/>
</dbReference>
<dbReference type="NCBIfam" id="TIGR00173">
    <property type="entry name" value="menD"/>
    <property type="match status" value="1"/>
</dbReference>
<dbReference type="STRING" id="240303.SAMN05421677_13520"/>
<dbReference type="AlphaFoldDB" id="A0A1H0VHH9"/>
<dbReference type="EC" id="2.2.1.9" evidence="7"/>
<dbReference type="GO" id="GO:0030976">
    <property type="term" value="F:thiamine pyrophosphate binding"/>
    <property type="evidence" value="ECO:0007669"/>
    <property type="project" value="UniProtKB-UniRule"/>
</dbReference>
<keyword evidence="4 7" id="KW-0460">Magnesium</keyword>
<organism evidence="11 12">
    <name type="scientific">Halobacillus aidingensis</name>
    <dbReference type="NCBI Taxonomy" id="240303"/>
    <lineage>
        <taxon>Bacteria</taxon>
        <taxon>Bacillati</taxon>
        <taxon>Bacillota</taxon>
        <taxon>Bacilli</taxon>
        <taxon>Bacillales</taxon>
        <taxon>Bacillaceae</taxon>
        <taxon>Halobacillus</taxon>
    </lineage>
</organism>
<keyword evidence="5 7" id="KW-0786">Thiamine pyrophosphate</keyword>
<dbReference type="GO" id="GO:0009234">
    <property type="term" value="P:menaquinone biosynthetic process"/>
    <property type="evidence" value="ECO:0007669"/>
    <property type="project" value="UniProtKB-UniRule"/>
</dbReference>
<dbReference type="OrthoDB" id="9791859at2"/>
<dbReference type="Gene3D" id="3.40.50.970">
    <property type="match status" value="2"/>
</dbReference>
<dbReference type="Pfam" id="PF02776">
    <property type="entry name" value="TPP_enzyme_N"/>
    <property type="match status" value="1"/>
</dbReference>
<dbReference type="InterPro" id="IPR004433">
    <property type="entry name" value="MenaQ_synth_MenD"/>
</dbReference>
<dbReference type="SUPFAM" id="SSF52518">
    <property type="entry name" value="Thiamin diphosphate-binding fold (THDP-binding)"/>
    <property type="match status" value="2"/>
</dbReference>
<keyword evidence="3 7" id="KW-0479">Metal-binding</keyword>
<evidence type="ECO:0000313" key="12">
    <source>
        <dbReference type="Proteomes" id="UP000198860"/>
    </source>
</evidence>
<name>A0A1H0VHH9_HALAD</name>
<feature type="domain" description="Thiamine pyrophosphate enzyme TPP-binding" evidence="8">
    <location>
        <begin position="428"/>
        <end position="549"/>
    </location>
</feature>
<keyword evidence="6 7" id="KW-0464">Manganese</keyword>
<dbReference type="GO" id="GO:0030145">
    <property type="term" value="F:manganese ion binding"/>
    <property type="evidence" value="ECO:0007669"/>
    <property type="project" value="UniProtKB-UniRule"/>
</dbReference>
<comment type="catalytic activity">
    <reaction evidence="7">
        <text>isochorismate + 2-oxoglutarate + H(+) = 5-enolpyruvoyl-6-hydroxy-2-succinyl-cyclohex-3-ene-1-carboxylate + CO2</text>
        <dbReference type="Rhea" id="RHEA:25593"/>
        <dbReference type="ChEBI" id="CHEBI:15378"/>
        <dbReference type="ChEBI" id="CHEBI:16526"/>
        <dbReference type="ChEBI" id="CHEBI:16810"/>
        <dbReference type="ChEBI" id="CHEBI:29780"/>
        <dbReference type="ChEBI" id="CHEBI:58818"/>
        <dbReference type="EC" id="2.2.1.9"/>
    </reaction>
</comment>
<evidence type="ECO:0000256" key="2">
    <source>
        <dbReference type="ARBA" id="ARBA00022679"/>
    </source>
</evidence>
<sequence length="578" mass="64227">MGHVEALTKYVTHFVDQLVFSGVEHVVISPGSRSTPLAMTFAEHSGVNHWVHLDERSAAFFALGIAKQEQKPVALVCTSGTAAANYYPAIVEAFYSRVPLVVLTADRPHELREVGAPQAINQIQMYGSYVKWYQDLALPEENNFHYARQQAARAMEEAISGQGPVHLNIPFREPLIPDFQLEEAWRGSVQPIPRAQRGSLAMPDDQVKSLFEQLAQGENGLLVVGPQTDSRLAEAVTHLASRLGVPVFADPLSQLRTGSHDKRNIIENYDALLKSQTIKGQIVPDYIVRFGAMPVSKAYLKWIQEYKEQIDHYVVDDQQEFREPAGIGATFIWSEPVQLCESLSDFMPDGNVETSWLSTWQQMNVLAKNEMLFEPGYSLNEGHAVAYLADTMPDDSNFFVGNSMPIRDVDSFFMASPKNVQLMANRGANGIDGVISTAIGTAATGKHTTLLLGDISFYHDLNGLWMAKNKKIPLTIVVINNDGGGIFSYLPQSKHPDHFEELFGTPLGLDLGPVIGMYGGTHRKVTTWESYKRALVESYESPGLNVVEVVTNRDDHVAFHRERWANVEKAVLEWSGSL</sequence>
<comment type="pathway">
    <text evidence="7">Quinol/quinone metabolism; 1,4-dihydroxy-2-naphthoate biosynthesis; 1,4-dihydroxy-2-naphthoate from chorismate: step 2/7.</text>
</comment>
<feature type="domain" description="Menaquinone biosynthesis protein MenD middle" evidence="10">
    <location>
        <begin position="213"/>
        <end position="400"/>
    </location>
</feature>